<accession>A0A9D4ZNP9</accession>
<evidence type="ECO:0000313" key="18">
    <source>
        <dbReference type="Proteomes" id="UP000886520"/>
    </source>
</evidence>
<protein>
    <recommendedName>
        <fullName evidence="5">RNA helicase</fullName>
        <ecNumber evidence="5">3.6.4.13</ecNumber>
    </recommendedName>
</protein>
<dbReference type="InterPro" id="IPR041082">
    <property type="entry name" value="Suv3_C_1"/>
</dbReference>
<dbReference type="GO" id="GO:0016787">
    <property type="term" value="F:hydrolase activity"/>
    <property type="evidence" value="ECO:0007669"/>
    <property type="project" value="UniProtKB-KW"/>
</dbReference>
<evidence type="ECO:0000256" key="8">
    <source>
        <dbReference type="ARBA" id="ARBA00022801"/>
    </source>
</evidence>
<evidence type="ECO:0000256" key="13">
    <source>
        <dbReference type="ARBA" id="ARBA00023271"/>
    </source>
</evidence>
<dbReference type="GO" id="GO:0045025">
    <property type="term" value="C:mitochondrial degradosome"/>
    <property type="evidence" value="ECO:0007669"/>
    <property type="project" value="TreeGrafter"/>
</dbReference>
<evidence type="ECO:0000256" key="2">
    <source>
        <dbReference type="ARBA" id="ARBA00001946"/>
    </source>
</evidence>
<evidence type="ECO:0000313" key="17">
    <source>
        <dbReference type="EMBL" id="KAI5080126.1"/>
    </source>
</evidence>
<keyword evidence="7" id="KW-0547">Nucleotide-binding</keyword>
<dbReference type="Pfam" id="PF12513">
    <property type="entry name" value="SUV3_C"/>
    <property type="match status" value="1"/>
</dbReference>
<dbReference type="Gene3D" id="3.40.50.300">
    <property type="entry name" value="P-loop containing nucleotide triphosphate hydrolases"/>
    <property type="match status" value="2"/>
</dbReference>
<evidence type="ECO:0000256" key="4">
    <source>
        <dbReference type="ARBA" id="ARBA00011661"/>
    </source>
</evidence>
<comment type="cofactor">
    <cofactor evidence="1">
        <name>Mn(2+)</name>
        <dbReference type="ChEBI" id="CHEBI:29035"/>
    </cofactor>
</comment>
<comment type="subunit">
    <text evidence="4">Homodimer; in free form. Component of the mitochondrial degradosome (mtEXO) complex which is a heteropentamer containing 2 copies of SUPV3L1 and 3 copies of PNPT1.</text>
</comment>
<dbReference type="OrthoDB" id="6692397at2759"/>
<comment type="catalytic activity">
    <reaction evidence="14">
        <text>ATP + H2O = ADP + phosphate + H(+)</text>
        <dbReference type="Rhea" id="RHEA:13065"/>
        <dbReference type="ChEBI" id="CHEBI:15377"/>
        <dbReference type="ChEBI" id="CHEBI:15378"/>
        <dbReference type="ChEBI" id="CHEBI:30616"/>
        <dbReference type="ChEBI" id="CHEBI:43474"/>
        <dbReference type="ChEBI" id="CHEBI:456216"/>
        <dbReference type="EC" id="3.6.4.13"/>
    </reaction>
</comment>
<keyword evidence="9" id="KW-0347">Helicase</keyword>
<dbReference type="Pfam" id="PF18147">
    <property type="entry name" value="Suv3_C_1"/>
    <property type="match status" value="1"/>
</dbReference>
<dbReference type="InterPro" id="IPR056377">
    <property type="entry name" value="DExH18_N"/>
</dbReference>
<dbReference type="EMBL" id="JABFUD020000005">
    <property type="protein sequence ID" value="KAI5080126.1"/>
    <property type="molecule type" value="Genomic_DNA"/>
</dbReference>
<dbReference type="PROSITE" id="PS51194">
    <property type="entry name" value="HELICASE_CTER"/>
    <property type="match status" value="1"/>
</dbReference>
<dbReference type="PANTHER" id="PTHR12131">
    <property type="entry name" value="ATP-DEPENDENT RNA AND DNA HELICASE"/>
    <property type="match status" value="1"/>
</dbReference>
<evidence type="ECO:0000256" key="1">
    <source>
        <dbReference type="ARBA" id="ARBA00001936"/>
    </source>
</evidence>
<keyword evidence="12" id="KW-0496">Mitochondrion</keyword>
<dbReference type="Gene3D" id="1.20.58.1080">
    <property type="match status" value="1"/>
</dbReference>
<evidence type="ECO:0000256" key="12">
    <source>
        <dbReference type="ARBA" id="ARBA00023128"/>
    </source>
</evidence>
<gene>
    <name evidence="17" type="ORF">GOP47_0005605</name>
</gene>
<dbReference type="EC" id="3.6.4.13" evidence="5"/>
<evidence type="ECO:0000256" key="7">
    <source>
        <dbReference type="ARBA" id="ARBA00022741"/>
    </source>
</evidence>
<feature type="region of interest" description="Disordered" evidence="15">
    <location>
        <begin position="163"/>
        <end position="182"/>
    </location>
</feature>
<name>A0A9D4ZNP9_ADICA</name>
<comment type="cofactor">
    <cofactor evidence="2">
        <name>Mg(2+)</name>
        <dbReference type="ChEBI" id="CHEBI:18420"/>
    </cofactor>
</comment>
<dbReference type="InterPro" id="IPR055206">
    <property type="entry name" value="DEXQc_SUV3"/>
</dbReference>
<keyword evidence="6" id="KW-0934">Plastid</keyword>
<dbReference type="Gene3D" id="1.20.272.40">
    <property type="match status" value="1"/>
</dbReference>
<dbReference type="InterPro" id="IPR027417">
    <property type="entry name" value="P-loop_NTPase"/>
</dbReference>
<dbReference type="AlphaFoldDB" id="A0A9D4ZNP9"/>
<dbReference type="PANTHER" id="PTHR12131:SF28">
    <property type="entry name" value="DEXH-BOX ATP-DEPENDENT RNA HELICASE DEXH18, MITOCHONDRIAL"/>
    <property type="match status" value="1"/>
</dbReference>
<evidence type="ECO:0000256" key="15">
    <source>
        <dbReference type="SAM" id="MobiDB-lite"/>
    </source>
</evidence>
<dbReference type="Proteomes" id="UP000886520">
    <property type="component" value="Chromosome 5"/>
</dbReference>
<dbReference type="SUPFAM" id="SSF52540">
    <property type="entry name" value="P-loop containing nucleoside triphosphate hydrolases"/>
    <property type="match status" value="1"/>
</dbReference>
<dbReference type="InterPro" id="IPR001650">
    <property type="entry name" value="Helicase_C-like"/>
</dbReference>
<dbReference type="CDD" id="cd18805">
    <property type="entry name" value="SF2_C_suv3"/>
    <property type="match status" value="1"/>
</dbReference>
<keyword evidence="8" id="KW-0378">Hydrolase</keyword>
<dbReference type="FunFam" id="3.40.50.300:FF:000957">
    <property type="entry name" value="ATP-dependent RNA helicase SUV3L, mitochondrial"/>
    <property type="match status" value="1"/>
</dbReference>
<evidence type="ECO:0000256" key="10">
    <source>
        <dbReference type="ARBA" id="ARBA00022840"/>
    </source>
</evidence>
<dbReference type="FunFam" id="3.40.50.300:FF:000269">
    <property type="entry name" value="ATP-dependent RNA helicase SUPV3L1, mitochondrial"/>
    <property type="match status" value="1"/>
</dbReference>
<dbReference type="InterPro" id="IPR044774">
    <property type="entry name" value="Suv3_DEXQc"/>
</dbReference>
<sequence>MGSPIIAALRKYRKEARCSSIRIPAALAERLVRFDPSHRNTSYHQESLKETARSLDLLVPSGPLTSKASALLHPKLAASSGVLSKCRDEVIRHFRTFASCSASYCGVDFGPHHEDDLGDFTFQLKGFDDNPKVLSHAAKHTITITDSALENFLIDPVGDNDLAEHEGRSHDSGAGLDVCPNGASTPGSDKDDIMSFLNDCFESKPIPVAEFFANKAHFSSAAPAFQGFFEENCSKEMKKQLQELELSDVKEKVLFPMFVDFCNDHYPHEMKRFRALLEAADMSNPHSLYSSARSFKRKIIYHHGPTNSGKTYNALQRFLRESSGIYCGPLRLLAMEVYDAANAKGVPCNLVTGQERKEQPLASHVACTVEMAGLQQVWKVAVIDEVQLLSDEGRGWAWTRALLGLQAEELHLCGDPSALAFVRSMCSATGDSLEEYSYERFKPLAVDPYTLNGDFRKVQPGDCVIAFSRRQIFDIKRAVERATQKRCCVVYGALPPETRSQQAKLFNEPGNSYDILVASDAVGMGLNLNIKRVVFLTLEKFDGELKNPIPVPLIKQIAGRAGRRGSLYPEGLVTTFQASDLPRLHTCLGEPFPESCNAGLFPSCEQLQLFAKHMPDVKFSELLDRFVQTSRVDSYYFVCLNMGLRRLSAMIDTIDNLTLEERFTFCFSPVNGRNPKAIAALFQYAKSYSQRIPLQLLVGRPSLSPHIDFQLMDLEEKYHLLSLYLWLSHHFPVEYFPQIQEAQTMSLEIASTLGESLADLRV</sequence>
<keyword evidence="18" id="KW-1185">Reference proteome</keyword>
<keyword evidence="13" id="KW-1135">Mitochondrion nucleoid</keyword>
<evidence type="ECO:0000256" key="5">
    <source>
        <dbReference type="ARBA" id="ARBA00012552"/>
    </source>
</evidence>
<dbReference type="CDD" id="cd17913">
    <property type="entry name" value="DEXQc_Suv3"/>
    <property type="match status" value="1"/>
</dbReference>
<dbReference type="GO" id="GO:0042645">
    <property type="term" value="C:mitochondrial nucleoid"/>
    <property type="evidence" value="ECO:0007669"/>
    <property type="project" value="UniProtKB-SubCell"/>
</dbReference>
<dbReference type="GO" id="GO:0000965">
    <property type="term" value="P:mitochondrial RNA 3'-end processing"/>
    <property type="evidence" value="ECO:0007669"/>
    <property type="project" value="TreeGrafter"/>
</dbReference>
<dbReference type="Pfam" id="PF23703">
    <property type="entry name" value="DExH18_N"/>
    <property type="match status" value="1"/>
</dbReference>
<dbReference type="Pfam" id="PF22527">
    <property type="entry name" value="DEXQc_Suv3"/>
    <property type="match status" value="1"/>
</dbReference>
<dbReference type="SMART" id="SM00490">
    <property type="entry name" value="HELICc"/>
    <property type="match status" value="1"/>
</dbReference>
<keyword evidence="10" id="KW-0067">ATP-binding</keyword>
<reference evidence="17 18" key="1">
    <citation type="submission" date="2021-01" db="EMBL/GenBank/DDBJ databases">
        <title>Adiantum capillus-veneris genome.</title>
        <authorList>
            <person name="Fang Y."/>
            <person name="Liao Q."/>
        </authorList>
    </citation>
    <scope>NUCLEOTIDE SEQUENCE [LARGE SCALE GENOMIC DNA]</scope>
    <source>
        <strain evidence="17">H3</strain>
        <tissue evidence="17">Leaf</tissue>
    </source>
</reference>
<dbReference type="InterPro" id="IPR022192">
    <property type="entry name" value="SUV3_C"/>
</dbReference>
<evidence type="ECO:0000256" key="9">
    <source>
        <dbReference type="ARBA" id="ARBA00022806"/>
    </source>
</evidence>
<evidence type="ECO:0000256" key="3">
    <source>
        <dbReference type="ARBA" id="ARBA00004436"/>
    </source>
</evidence>
<keyword evidence="6" id="KW-0150">Chloroplast</keyword>
<keyword evidence="11" id="KW-0809">Transit peptide</keyword>
<dbReference type="Pfam" id="PF00271">
    <property type="entry name" value="Helicase_C"/>
    <property type="match status" value="1"/>
</dbReference>
<organism evidence="17 18">
    <name type="scientific">Adiantum capillus-veneris</name>
    <name type="common">Maidenhair fern</name>
    <dbReference type="NCBI Taxonomy" id="13818"/>
    <lineage>
        <taxon>Eukaryota</taxon>
        <taxon>Viridiplantae</taxon>
        <taxon>Streptophyta</taxon>
        <taxon>Embryophyta</taxon>
        <taxon>Tracheophyta</taxon>
        <taxon>Polypodiopsida</taxon>
        <taxon>Polypodiidae</taxon>
        <taxon>Polypodiales</taxon>
        <taxon>Pteridineae</taxon>
        <taxon>Pteridaceae</taxon>
        <taxon>Vittarioideae</taxon>
        <taxon>Adiantum</taxon>
    </lineage>
</organism>
<dbReference type="GO" id="GO:0003724">
    <property type="term" value="F:RNA helicase activity"/>
    <property type="evidence" value="ECO:0007669"/>
    <property type="project" value="UniProtKB-EC"/>
</dbReference>
<evidence type="ECO:0000256" key="6">
    <source>
        <dbReference type="ARBA" id="ARBA00022528"/>
    </source>
</evidence>
<comment type="caution">
    <text evidence="17">The sequence shown here is derived from an EMBL/GenBank/DDBJ whole genome shotgun (WGS) entry which is preliminary data.</text>
</comment>
<comment type="subcellular location">
    <subcellularLocation>
        <location evidence="3">Mitochondrion matrix</location>
        <location evidence="3">Mitochondrion nucleoid</location>
    </subcellularLocation>
</comment>
<dbReference type="InterPro" id="IPR050699">
    <property type="entry name" value="RNA-DNA_Helicase"/>
</dbReference>
<evidence type="ECO:0000256" key="11">
    <source>
        <dbReference type="ARBA" id="ARBA00022946"/>
    </source>
</evidence>
<proteinExistence type="predicted"/>
<evidence type="ECO:0000256" key="14">
    <source>
        <dbReference type="ARBA" id="ARBA00047984"/>
    </source>
</evidence>
<evidence type="ECO:0000259" key="16">
    <source>
        <dbReference type="PROSITE" id="PS51194"/>
    </source>
</evidence>
<feature type="domain" description="Helicase C-terminal" evidence="16">
    <location>
        <begin position="450"/>
        <end position="608"/>
    </location>
</feature>
<dbReference type="GO" id="GO:0005524">
    <property type="term" value="F:ATP binding"/>
    <property type="evidence" value="ECO:0007669"/>
    <property type="project" value="UniProtKB-KW"/>
</dbReference>